<sequence>MSQEKPKTYAAEFRVSAVKMATESEKPVAETASWGSTSIPCRLRLANIAVPNRNRRLTRRLQSGWLPVRQNLGYKLCTLKKPPKPNMSLHSSLKMHTYGYDLR</sequence>
<dbReference type="Proteomes" id="UP000237423">
    <property type="component" value="Unassembled WGS sequence"/>
</dbReference>
<evidence type="ECO:0008006" key="3">
    <source>
        <dbReference type="Google" id="ProtNLM"/>
    </source>
</evidence>
<comment type="caution">
    <text evidence="1">The sequence shown here is derived from an EMBL/GenBank/DDBJ whole genome shotgun (WGS) entry which is preliminary data.</text>
</comment>
<evidence type="ECO:0000313" key="2">
    <source>
        <dbReference type="Proteomes" id="UP000237423"/>
    </source>
</evidence>
<name>A0A2S5CK27_9GAMM</name>
<dbReference type="AlphaFoldDB" id="A0A2S5CK27"/>
<gene>
    <name evidence="1" type="ORF">AADEFJLK_03122</name>
</gene>
<evidence type="ECO:0000313" key="1">
    <source>
        <dbReference type="EMBL" id="POZ51163.1"/>
    </source>
</evidence>
<reference evidence="1 2" key="1">
    <citation type="submission" date="2017-11" db="EMBL/GenBank/DDBJ databases">
        <title>Draft Genome Sequence of Methylobacter psychrotolerans Sph1T, an Obligate Methanotroph from Low-Temperature Environments.</title>
        <authorList>
            <person name="Oshkin I.Y."/>
            <person name="Miroshnikov K."/>
            <person name="Belova S.E."/>
            <person name="Korzhenkov A."/>
            <person name="Toshchakov S.V."/>
            <person name="Dedysh S.N."/>
        </authorList>
    </citation>
    <scope>NUCLEOTIDE SEQUENCE [LARGE SCALE GENOMIC DNA]</scope>
    <source>
        <strain evidence="1 2">Sph1</strain>
    </source>
</reference>
<dbReference type="EMBL" id="PGFZ01000007">
    <property type="protein sequence ID" value="POZ51163.1"/>
    <property type="molecule type" value="Genomic_DNA"/>
</dbReference>
<accession>A0A2S5CK27</accession>
<protein>
    <recommendedName>
        <fullName evidence="3">Transposase</fullName>
    </recommendedName>
</protein>
<organism evidence="1 2">
    <name type="scientific">Methylovulum psychrotolerans</name>
    <dbReference type="NCBI Taxonomy" id="1704499"/>
    <lineage>
        <taxon>Bacteria</taxon>
        <taxon>Pseudomonadati</taxon>
        <taxon>Pseudomonadota</taxon>
        <taxon>Gammaproteobacteria</taxon>
        <taxon>Methylococcales</taxon>
        <taxon>Methylococcaceae</taxon>
        <taxon>Methylovulum</taxon>
    </lineage>
</organism>
<proteinExistence type="predicted"/>